<evidence type="ECO:0000256" key="1">
    <source>
        <dbReference type="ARBA" id="ARBA00000553"/>
    </source>
</evidence>
<dbReference type="GO" id="GO:0005507">
    <property type="term" value="F:copper ion binding"/>
    <property type="evidence" value="ECO:0007669"/>
    <property type="project" value="TreeGrafter"/>
</dbReference>
<evidence type="ECO:0000256" key="4">
    <source>
        <dbReference type="ARBA" id="ARBA00022723"/>
    </source>
</evidence>
<evidence type="ECO:0000313" key="11">
    <source>
        <dbReference type="EMBL" id="QNM14573.1"/>
    </source>
</evidence>
<evidence type="ECO:0000256" key="10">
    <source>
        <dbReference type="RuleBase" id="RU361274"/>
    </source>
</evidence>
<dbReference type="PANTHER" id="PTHR30616:SF2">
    <property type="entry name" value="PURINE NUCLEOSIDE PHOSPHORYLASE LACC1"/>
    <property type="match status" value="1"/>
</dbReference>
<dbReference type="GO" id="GO:0016787">
    <property type="term" value="F:hydrolase activity"/>
    <property type="evidence" value="ECO:0007669"/>
    <property type="project" value="UniProtKB-KW"/>
</dbReference>
<dbReference type="RefSeq" id="WP_101474130.1">
    <property type="nucleotide sequence ID" value="NZ_CP060637.1"/>
</dbReference>
<comment type="catalytic activity">
    <reaction evidence="7">
        <text>adenosine + H2O + H(+) = inosine + NH4(+)</text>
        <dbReference type="Rhea" id="RHEA:24408"/>
        <dbReference type="ChEBI" id="CHEBI:15377"/>
        <dbReference type="ChEBI" id="CHEBI:15378"/>
        <dbReference type="ChEBI" id="CHEBI:16335"/>
        <dbReference type="ChEBI" id="CHEBI:17596"/>
        <dbReference type="ChEBI" id="CHEBI:28938"/>
        <dbReference type="EC" id="3.5.4.4"/>
    </reaction>
    <physiologicalReaction direction="left-to-right" evidence="7">
        <dbReference type="Rhea" id="RHEA:24409"/>
    </physiologicalReaction>
</comment>
<dbReference type="SUPFAM" id="SSF64438">
    <property type="entry name" value="CNF1/YfiH-like putative cysteine hydrolases"/>
    <property type="match status" value="1"/>
</dbReference>
<comment type="catalytic activity">
    <reaction evidence="9">
        <text>S-methyl-5'-thioadenosine + phosphate = 5-(methylsulfanyl)-alpha-D-ribose 1-phosphate + adenine</text>
        <dbReference type="Rhea" id="RHEA:11852"/>
        <dbReference type="ChEBI" id="CHEBI:16708"/>
        <dbReference type="ChEBI" id="CHEBI:17509"/>
        <dbReference type="ChEBI" id="CHEBI:43474"/>
        <dbReference type="ChEBI" id="CHEBI:58533"/>
        <dbReference type="EC" id="2.4.2.28"/>
    </reaction>
    <physiologicalReaction direction="left-to-right" evidence="9">
        <dbReference type="Rhea" id="RHEA:11853"/>
    </physiologicalReaction>
</comment>
<reference evidence="11 12" key="1">
    <citation type="submission" date="2020-08" db="EMBL/GenBank/DDBJ databases">
        <authorList>
            <person name="Liu C."/>
            <person name="Sun Q."/>
        </authorList>
    </citation>
    <scope>NUCLEOTIDE SEQUENCE [LARGE SCALE GENOMIC DNA]</scope>
    <source>
        <strain evidence="11 12">NSJ-57</strain>
    </source>
</reference>
<sequence length="236" mass="27633">MTNKNLYFQIDELDKYGITALYTTKEYGNVMEISKDKFIKDFSLAGKKIISGHQTHSDNIAVVRDETNLYFENTDGFITDNKNLVIFTKYADCLPIYIYDKSKNIIGVFHSGWQGTYKEIGIKGINIMKEIFNSENDDIIVAFGIGISKERYEVGEEFFNKFKEKFDENILNESFIRENGKLFFDNQKFNYLNFIKNGIKKENIITNSLCTYDGNFHSYRRDREKSGRNGAFFYFK</sequence>
<dbReference type="EMBL" id="CP060637">
    <property type="protein sequence ID" value="QNM14573.1"/>
    <property type="molecule type" value="Genomic_DNA"/>
</dbReference>
<protein>
    <recommendedName>
        <fullName evidence="10">Purine nucleoside phosphorylase</fullName>
    </recommendedName>
</protein>
<comment type="catalytic activity">
    <reaction evidence="1">
        <text>inosine + phosphate = alpha-D-ribose 1-phosphate + hypoxanthine</text>
        <dbReference type="Rhea" id="RHEA:27646"/>
        <dbReference type="ChEBI" id="CHEBI:17368"/>
        <dbReference type="ChEBI" id="CHEBI:17596"/>
        <dbReference type="ChEBI" id="CHEBI:43474"/>
        <dbReference type="ChEBI" id="CHEBI:57720"/>
        <dbReference type="EC" id="2.4.2.1"/>
    </reaction>
    <physiologicalReaction direction="left-to-right" evidence="1">
        <dbReference type="Rhea" id="RHEA:27647"/>
    </physiologicalReaction>
</comment>
<keyword evidence="3" id="KW-0808">Transferase</keyword>
<dbReference type="Gene3D" id="3.60.140.10">
    <property type="entry name" value="CNF1/YfiH-like putative cysteine hydrolases"/>
    <property type="match status" value="1"/>
</dbReference>
<dbReference type="KEGG" id="fho:H9Q81_06190"/>
<dbReference type="PANTHER" id="PTHR30616">
    <property type="entry name" value="UNCHARACTERIZED PROTEIN YFIH"/>
    <property type="match status" value="1"/>
</dbReference>
<evidence type="ECO:0000256" key="9">
    <source>
        <dbReference type="ARBA" id="ARBA00049893"/>
    </source>
</evidence>
<evidence type="ECO:0000256" key="6">
    <source>
        <dbReference type="ARBA" id="ARBA00022833"/>
    </source>
</evidence>
<organism evidence="11 12">
    <name type="scientific">Fusobacterium hominis</name>
    <dbReference type="NCBI Taxonomy" id="2764326"/>
    <lineage>
        <taxon>Bacteria</taxon>
        <taxon>Fusobacteriati</taxon>
        <taxon>Fusobacteriota</taxon>
        <taxon>Fusobacteriia</taxon>
        <taxon>Fusobacteriales</taxon>
        <taxon>Fusobacteriaceae</taxon>
        <taxon>Fusobacterium</taxon>
    </lineage>
</organism>
<proteinExistence type="inferred from homology"/>
<evidence type="ECO:0000313" key="12">
    <source>
        <dbReference type="Proteomes" id="UP000515913"/>
    </source>
</evidence>
<gene>
    <name evidence="11" type="primary">pgeF</name>
    <name evidence="11" type="ORF">H9Q81_06190</name>
</gene>
<comment type="catalytic activity">
    <reaction evidence="8">
        <text>adenosine + phosphate = alpha-D-ribose 1-phosphate + adenine</text>
        <dbReference type="Rhea" id="RHEA:27642"/>
        <dbReference type="ChEBI" id="CHEBI:16335"/>
        <dbReference type="ChEBI" id="CHEBI:16708"/>
        <dbReference type="ChEBI" id="CHEBI:43474"/>
        <dbReference type="ChEBI" id="CHEBI:57720"/>
        <dbReference type="EC" id="2.4.2.1"/>
    </reaction>
    <physiologicalReaction direction="left-to-right" evidence="8">
        <dbReference type="Rhea" id="RHEA:27643"/>
    </physiologicalReaction>
</comment>
<evidence type="ECO:0000256" key="5">
    <source>
        <dbReference type="ARBA" id="ARBA00022801"/>
    </source>
</evidence>
<dbReference type="AlphaFoldDB" id="A0A7G9GUU1"/>
<keyword evidence="12" id="KW-1185">Reference proteome</keyword>
<evidence type="ECO:0000256" key="2">
    <source>
        <dbReference type="ARBA" id="ARBA00007353"/>
    </source>
</evidence>
<keyword evidence="4" id="KW-0479">Metal-binding</keyword>
<dbReference type="GO" id="GO:0017061">
    <property type="term" value="F:S-methyl-5-thioadenosine phosphorylase activity"/>
    <property type="evidence" value="ECO:0007669"/>
    <property type="project" value="UniProtKB-EC"/>
</dbReference>
<keyword evidence="6" id="KW-0862">Zinc</keyword>
<dbReference type="NCBIfam" id="TIGR00726">
    <property type="entry name" value="peptidoglycan editing factor PgeF"/>
    <property type="match status" value="1"/>
</dbReference>
<dbReference type="Proteomes" id="UP000515913">
    <property type="component" value="Chromosome"/>
</dbReference>
<evidence type="ECO:0000256" key="7">
    <source>
        <dbReference type="ARBA" id="ARBA00047989"/>
    </source>
</evidence>
<dbReference type="InterPro" id="IPR011324">
    <property type="entry name" value="Cytotoxic_necrot_fac-like_cat"/>
</dbReference>
<evidence type="ECO:0000256" key="8">
    <source>
        <dbReference type="ARBA" id="ARBA00048968"/>
    </source>
</evidence>
<dbReference type="CDD" id="cd16833">
    <property type="entry name" value="YfiH"/>
    <property type="match status" value="1"/>
</dbReference>
<accession>A0A7G9GUU1</accession>
<dbReference type="InterPro" id="IPR038371">
    <property type="entry name" value="Cu_polyphenol_OxRdtase_sf"/>
</dbReference>
<keyword evidence="5" id="KW-0378">Hydrolase</keyword>
<comment type="similarity">
    <text evidence="2 10">Belongs to the purine nucleoside phosphorylase YfiH/LACC1 family.</text>
</comment>
<evidence type="ECO:0000256" key="3">
    <source>
        <dbReference type="ARBA" id="ARBA00022679"/>
    </source>
</evidence>
<dbReference type="InterPro" id="IPR003730">
    <property type="entry name" value="Cu_polyphenol_OxRdtase"/>
</dbReference>
<name>A0A7G9GUU1_9FUSO</name>
<dbReference type="Pfam" id="PF02578">
    <property type="entry name" value="Cu-oxidase_4"/>
    <property type="match status" value="1"/>
</dbReference>